<feature type="domain" description="Bacterial transcriptional activator" evidence="1">
    <location>
        <begin position="842"/>
        <end position="988"/>
    </location>
</feature>
<keyword evidence="2" id="KW-0238">DNA-binding</keyword>
<name>A0A174ERU9_9ACTN</name>
<gene>
    <name evidence="2" type="ORF">ERS852381_01512</name>
</gene>
<dbReference type="InterPro" id="IPR005158">
    <property type="entry name" value="BTAD"/>
</dbReference>
<evidence type="ECO:0000313" key="2">
    <source>
        <dbReference type="EMBL" id="CUO40653.1"/>
    </source>
</evidence>
<dbReference type="Proteomes" id="UP000095468">
    <property type="component" value="Unassembled WGS sequence"/>
</dbReference>
<dbReference type="InterPro" id="IPR027417">
    <property type="entry name" value="P-loop_NTPase"/>
</dbReference>
<proteinExistence type="predicted"/>
<evidence type="ECO:0000259" key="1">
    <source>
        <dbReference type="SMART" id="SM01043"/>
    </source>
</evidence>
<dbReference type="AlphaFoldDB" id="A0A174ERU9"/>
<accession>A0A174ERU9</accession>
<dbReference type="PANTHER" id="PTHR35807">
    <property type="entry name" value="TRANSCRIPTIONAL REGULATOR REDD-RELATED"/>
    <property type="match status" value="1"/>
</dbReference>
<dbReference type="RefSeq" id="WP_055287059.1">
    <property type="nucleotide sequence ID" value="NZ_CYYP01000013.1"/>
</dbReference>
<evidence type="ECO:0000313" key="3">
    <source>
        <dbReference type="Proteomes" id="UP000095468"/>
    </source>
</evidence>
<reference evidence="2 3" key="1">
    <citation type="submission" date="2015-09" db="EMBL/GenBank/DDBJ databases">
        <authorList>
            <consortium name="Pathogen Informatics"/>
        </authorList>
    </citation>
    <scope>NUCLEOTIDE SEQUENCE [LARGE SCALE GENOMIC DNA]</scope>
    <source>
        <strain evidence="2 3">2789STDY5608823</strain>
    </source>
</reference>
<dbReference type="Gene3D" id="1.10.10.10">
    <property type="entry name" value="Winged helix-like DNA-binding domain superfamily/Winged helix DNA-binding domain"/>
    <property type="match status" value="1"/>
</dbReference>
<dbReference type="SUPFAM" id="SSF46894">
    <property type="entry name" value="C-terminal effector domain of the bipartite response regulators"/>
    <property type="match status" value="1"/>
</dbReference>
<dbReference type="EMBL" id="CYYP01000013">
    <property type="protein sequence ID" value="CUO40653.1"/>
    <property type="molecule type" value="Genomic_DNA"/>
</dbReference>
<sequence>MVNDLSGIDDLELMPLGGGYMVRRERLMNELIAKGRKAGIVVLYAPDGFGKTSVLLQYTHEVKCDPTRGPVRIIEADRATGREVFMQLEVVTEELKDKPHSLIAIDNVPNLDQHDTEDLIDRIRGLRAMGVGVFISCRPSNRQLIHGLGDSVKINAQMLKVHAYEYSAWASAFSISTSLDFYQLTQGVPELVSALQTGLYGQGDVAGPLENEIVNVYGAALVDLASLDNNALFCVACLMVLMGEGNIAELEACGVRLSMVDQSYFVRDYPIFGLDPAERSFTCLGTEDNGRLRLRKLVAEVRPELVPRAARILLKAGRCDAAMGLADAFLDREAVLELAGQYGVDLALTGHGADICRAALGTVDADDSAPEPTPAEALGVYLAAVSVSNTKLARYMASVIERGGERAACEIDPVSWRVAQTLTAVCYGDNGLGLPTNLAVPEIETSHTALDMLSAHIEVKRCLTERGDDGGVLRQLKTSKAYDCELDIAGIVIRADSMLVELFDGSFAGTDERDDEMTVVREALDVRGLKAMAIWVRMVLAARRLLSGLPVTDDAAFNELDRFAVRMRDNQIQLFGLLLEGWQSLAEGRPVNAKFRAVQVLKLAEESIAYMRDNALLLERAAYLRNTSMVSVREEAELLDISQTQVGGAEAWMVALHLACAGRDSDLAAWMSMNRAGILEPSYRLFARLAMHCLGEPAGRIRKKLPVRELSRYSLRDDLEGEGERLFQAGEVEAVDTIDHIEIRMFGAFRAERDGFPITDKMWRRKKAATLAERLALGMDALVDRETLAMELWPHAEFNSARNNLYSTISRLRSALGPTPDGKSCVLIQNECIGLNGDYVKTDVRLFDQISREVLGNRTGARGPHLVELCLKIEQLYAGPLYVPNGCNPTYFLRMRRIMQSKYIDCMIKGANAALEENDLQSAIWLAESGLRQETAREDMVRCAMRVYSAAGRRRDIVELYSGHMHHLREQVNGVPEPETRRLYERLVEGRLNRVLVER</sequence>
<dbReference type="Gene3D" id="1.25.40.10">
    <property type="entry name" value="Tetratricopeptide repeat domain"/>
    <property type="match status" value="1"/>
</dbReference>
<dbReference type="SMART" id="SM01043">
    <property type="entry name" value="BTAD"/>
    <property type="match status" value="1"/>
</dbReference>
<dbReference type="GO" id="GO:0003677">
    <property type="term" value="F:DNA binding"/>
    <property type="evidence" value="ECO:0007669"/>
    <property type="project" value="UniProtKB-KW"/>
</dbReference>
<organism evidence="2 3">
    <name type="scientific">Collinsella aerofaciens</name>
    <dbReference type="NCBI Taxonomy" id="74426"/>
    <lineage>
        <taxon>Bacteria</taxon>
        <taxon>Bacillati</taxon>
        <taxon>Actinomycetota</taxon>
        <taxon>Coriobacteriia</taxon>
        <taxon>Coriobacteriales</taxon>
        <taxon>Coriobacteriaceae</taxon>
        <taxon>Collinsella</taxon>
    </lineage>
</organism>
<dbReference type="InterPro" id="IPR011990">
    <property type="entry name" value="TPR-like_helical_dom_sf"/>
</dbReference>
<protein>
    <submittedName>
        <fullName evidence="2">DNA-binding transcriptional activator of the SARP family</fullName>
    </submittedName>
</protein>
<dbReference type="InterPro" id="IPR051677">
    <property type="entry name" value="AfsR-DnrI-RedD_regulator"/>
</dbReference>
<dbReference type="GO" id="GO:0006355">
    <property type="term" value="P:regulation of DNA-templated transcription"/>
    <property type="evidence" value="ECO:0007669"/>
    <property type="project" value="InterPro"/>
</dbReference>
<dbReference type="Pfam" id="PF03704">
    <property type="entry name" value="BTAD"/>
    <property type="match status" value="1"/>
</dbReference>
<dbReference type="InterPro" id="IPR016032">
    <property type="entry name" value="Sig_transdc_resp-reg_C-effctor"/>
</dbReference>
<dbReference type="SUPFAM" id="SSF52540">
    <property type="entry name" value="P-loop containing nucleoside triphosphate hydrolases"/>
    <property type="match status" value="1"/>
</dbReference>
<dbReference type="InterPro" id="IPR036388">
    <property type="entry name" value="WH-like_DNA-bd_sf"/>
</dbReference>